<name>A0A1V3IC56_9PAST</name>
<sequence length="213" mass="24598">MLKMNDLVKLSQTPKSTVLYYVKEGLLPEPLKDKPNFHLYDDRCVELLAFIKYLQTNFSASISQIKQLFSHPNFDWQNPYESLISLIGIIMGAENETFLPSELCQEFSISETELQAMVDDGLLNPREGVFTAKERDILAIVCRCNEAEREMVKTYLQTAKMLATQEVNLTLSALKDSEKKDEKLKHLFDLLLVLKPYVFNMQTLKIYQMESVK</sequence>
<dbReference type="Pfam" id="PF13411">
    <property type="entry name" value="MerR_1"/>
    <property type="match status" value="1"/>
</dbReference>
<dbReference type="GO" id="GO:0006355">
    <property type="term" value="P:regulation of DNA-templated transcription"/>
    <property type="evidence" value="ECO:0007669"/>
    <property type="project" value="InterPro"/>
</dbReference>
<protein>
    <submittedName>
        <fullName evidence="2">MerR family transcriptional regulator</fullName>
    </submittedName>
</protein>
<dbReference type="RefSeq" id="WP_077494912.1">
    <property type="nucleotide sequence ID" value="NZ_MLHG01000094.1"/>
</dbReference>
<dbReference type="Proteomes" id="UP000189426">
    <property type="component" value="Unassembled WGS sequence"/>
</dbReference>
<evidence type="ECO:0000259" key="1">
    <source>
        <dbReference type="PROSITE" id="PS50937"/>
    </source>
</evidence>
<feature type="domain" description="HTH merR-type" evidence="1">
    <location>
        <begin position="1"/>
        <end position="71"/>
    </location>
</feature>
<reference evidence="2 3" key="1">
    <citation type="submission" date="2016-10" db="EMBL/GenBank/DDBJ databases">
        <title>Rodentibacter gen. nov. and new species.</title>
        <authorList>
            <person name="Christensen H."/>
        </authorList>
    </citation>
    <scope>NUCLEOTIDE SEQUENCE [LARGE SCALE GENOMIC DNA]</scope>
    <source>
        <strain evidence="2 3">Ppn418</strain>
    </source>
</reference>
<dbReference type="InterPro" id="IPR000551">
    <property type="entry name" value="MerR-type_HTH_dom"/>
</dbReference>
<keyword evidence="3" id="KW-1185">Reference proteome</keyword>
<organism evidence="2 3">
    <name type="scientific">Rodentibacter mrazii</name>
    <dbReference type="NCBI Taxonomy" id="1908257"/>
    <lineage>
        <taxon>Bacteria</taxon>
        <taxon>Pseudomonadati</taxon>
        <taxon>Pseudomonadota</taxon>
        <taxon>Gammaproteobacteria</taxon>
        <taxon>Pasteurellales</taxon>
        <taxon>Pasteurellaceae</taxon>
        <taxon>Rodentibacter</taxon>
    </lineage>
</organism>
<evidence type="ECO:0000313" key="3">
    <source>
        <dbReference type="Proteomes" id="UP000189426"/>
    </source>
</evidence>
<dbReference type="SUPFAM" id="SSF46955">
    <property type="entry name" value="Putative DNA-binding domain"/>
    <property type="match status" value="1"/>
</dbReference>
<dbReference type="GO" id="GO:0003677">
    <property type="term" value="F:DNA binding"/>
    <property type="evidence" value="ECO:0007669"/>
    <property type="project" value="InterPro"/>
</dbReference>
<dbReference type="SMART" id="SM00422">
    <property type="entry name" value="HTH_MERR"/>
    <property type="match status" value="1"/>
</dbReference>
<evidence type="ECO:0000313" key="2">
    <source>
        <dbReference type="EMBL" id="OOF37412.1"/>
    </source>
</evidence>
<dbReference type="Gene3D" id="1.10.1660.10">
    <property type="match status" value="1"/>
</dbReference>
<accession>A0A1V3IC56</accession>
<dbReference type="InterPro" id="IPR009061">
    <property type="entry name" value="DNA-bd_dom_put_sf"/>
</dbReference>
<dbReference type="EMBL" id="MLHG01000094">
    <property type="protein sequence ID" value="OOF37412.1"/>
    <property type="molecule type" value="Genomic_DNA"/>
</dbReference>
<comment type="caution">
    <text evidence="2">The sequence shown here is derived from an EMBL/GenBank/DDBJ whole genome shotgun (WGS) entry which is preliminary data.</text>
</comment>
<dbReference type="AlphaFoldDB" id="A0A1V3IC56"/>
<gene>
    <name evidence="2" type="ORF">BKK47_11065</name>
</gene>
<proteinExistence type="predicted"/>
<dbReference type="STRING" id="1908257.BKK47_11065"/>
<dbReference type="PROSITE" id="PS50937">
    <property type="entry name" value="HTH_MERR_2"/>
    <property type="match status" value="1"/>
</dbReference>